<feature type="region of interest" description="Disordered" evidence="1">
    <location>
        <begin position="32"/>
        <end position="55"/>
    </location>
</feature>
<organism evidence="3 4">
    <name type="scientific">Plantactinospora solaniradicis</name>
    <dbReference type="NCBI Taxonomy" id="1723736"/>
    <lineage>
        <taxon>Bacteria</taxon>
        <taxon>Bacillati</taxon>
        <taxon>Actinomycetota</taxon>
        <taxon>Actinomycetes</taxon>
        <taxon>Micromonosporales</taxon>
        <taxon>Micromonosporaceae</taxon>
        <taxon>Plantactinospora</taxon>
    </lineage>
</organism>
<proteinExistence type="predicted"/>
<evidence type="ECO:0000313" key="4">
    <source>
        <dbReference type="Proteomes" id="UP001596203"/>
    </source>
</evidence>
<feature type="signal peptide" evidence="2">
    <location>
        <begin position="1"/>
        <end position="22"/>
    </location>
</feature>
<evidence type="ECO:0000256" key="2">
    <source>
        <dbReference type="SAM" id="SignalP"/>
    </source>
</evidence>
<dbReference type="PROSITE" id="PS51257">
    <property type="entry name" value="PROKAR_LIPOPROTEIN"/>
    <property type="match status" value="1"/>
</dbReference>
<dbReference type="Proteomes" id="UP001596203">
    <property type="component" value="Unassembled WGS sequence"/>
</dbReference>
<evidence type="ECO:0000313" key="3">
    <source>
        <dbReference type="EMBL" id="MFC6021043.1"/>
    </source>
</evidence>
<protein>
    <recommendedName>
        <fullName evidence="5">DUF3558 domain-containing protein</fullName>
    </recommendedName>
</protein>
<comment type="caution">
    <text evidence="3">The sequence shown here is derived from an EMBL/GenBank/DDBJ whole genome shotgun (WGS) entry which is preliminary data.</text>
</comment>
<sequence>MTTLKNMRRSIVLATATAALLAASGCGGNSDVAPSGGVSPAASAPTTKAASAPARPRTVTSACQLLPADVVVTILGSSKGTTLEAKEQPPQDEDARRYNCVYGAQGQELLSLVTTTYPDRADTVAETIDAIAKSSQATTTRIDGVGADAVVYTSDDVRVLAFAMPYEKELRVSVLTGPSIIPQTKYTELARQVASRL</sequence>
<dbReference type="EMBL" id="JBHSPR010000037">
    <property type="protein sequence ID" value="MFC6021043.1"/>
    <property type="molecule type" value="Genomic_DNA"/>
</dbReference>
<gene>
    <name evidence="3" type="ORF">ACFP2T_33335</name>
</gene>
<keyword evidence="2" id="KW-0732">Signal</keyword>
<reference evidence="4" key="1">
    <citation type="journal article" date="2019" name="Int. J. Syst. Evol. Microbiol.">
        <title>The Global Catalogue of Microorganisms (GCM) 10K type strain sequencing project: providing services to taxonomists for standard genome sequencing and annotation.</title>
        <authorList>
            <consortium name="The Broad Institute Genomics Platform"/>
            <consortium name="The Broad Institute Genome Sequencing Center for Infectious Disease"/>
            <person name="Wu L."/>
            <person name="Ma J."/>
        </authorList>
    </citation>
    <scope>NUCLEOTIDE SEQUENCE [LARGE SCALE GENOMIC DNA]</scope>
    <source>
        <strain evidence="4">ZS-35-S2</strain>
    </source>
</reference>
<name>A0ABW1KJP7_9ACTN</name>
<evidence type="ECO:0000256" key="1">
    <source>
        <dbReference type="SAM" id="MobiDB-lite"/>
    </source>
</evidence>
<feature type="chain" id="PRO_5045535711" description="DUF3558 domain-containing protein" evidence="2">
    <location>
        <begin position="23"/>
        <end position="197"/>
    </location>
</feature>
<dbReference type="RefSeq" id="WP_377428821.1">
    <property type="nucleotide sequence ID" value="NZ_JBHSPR010000037.1"/>
</dbReference>
<keyword evidence="4" id="KW-1185">Reference proteome</keyword>
<evidence type="ECO:0008006" key="5">
    <source>
        <dbReference type="Google" id="ProtNLM"/>
    </source>
</evidence>
<accession>A0ABW1KJP7</accession>